<evidence type="ECO:0000313" key="1">
    <source>
        <dbReference type="EMBL" id="KAE9405064.1"/>
    </source>
</evidence>
<name>A0A6A4I8E4_9AGAR</name>
<dbReference type="OrthoDB" id="3232986at2759"/>
<dbReference type="EMBL" id="ML769412">
    <property type="protein sequence ID" value="KAE9405064.1"/>
    <property type="molecule type" value="Genomic_DNA"/>
</dbReference>
<organism evidence="1 2">
    <name type="scientific">Gymnopus androsaceus JB14</name>
    <dbReference type="NCBI Taxonomy" id="1447944"/>
    <lineage>
        <taxon>Eukaryota</taxon>
        <taxon>Fungi</taxon>
        <taxon>Dikarya</taxon>
        <taxon>Basidiomycota</taxon>
        <taxon>Agaricomycotina</taxon>
        <taxon>Agaricomycetes</taxon>
        <taxon>Agaricomycetidae</taxon>
        <taxon>Agaricales</taxon>
        <taxon>Marasmiineae</taxon>
        <taxon>Omphalotaceae</taxon>
        <taxon>Gymnopus</taxon>
    </lineage>
</organism>
<dbReference type="AlphaFoldDB" id="A0A6A4I8E4"/>
<dbReference type="Proteomes" id="UP000799118">
    <property type="component" value="Unassembled WGS sequence"/>
</dbReference>
<dbReference type="Pfam" id="PF18759">
    <property type="entry name" value="Plavaka"/>
    <property type="match status" value="1"/>
</dbReference>
<gene>
    <name evidence="1" type="ORF">BT96DRAFT_988892</name>
</gene>
<reference evidence="1" key="1">
    <citation type="journal article" date="2019" name="Environ. Microbiol.">
        <title>Fungal ecological strategies reflected in gene transcription - a case study of two litter decomposers.</title>
        <authorList>
            <person name="Barbi F."/>
            <person name="Kohler A."/>
            <person name="Barry K."/>
            <person name="Baskaran P."/>
            <person name="Daum C."/>
            <person name="Fauchery L."/>
            <person name="Ihrmark K."/>
            <person name="Kuo A."/>
            <person name="LaButti K."/>
            <person name="Lipzen A."/>
            <person name="Morin E."/>
            <person name="Grigoriev I.V."/>
            <person name="Henrissat B."/>
            <person name="Lindahl B."/>
            <person name="Martin F."/>
        </authorList>
    </citation>
    <scope>NUCLEOTIDE SEQUENCE</scope>
    <source>
        <strain evidence="1">JB14</strain>
    </source>
</reference>
<dbReference type="InterPro" id="IPR041078">
    <property type="entry name" value="Plavaka"/>
</dbReference>
<proteinExistence type="predicted"/>
<accession>A0A6A4I8E4</accession>
<sequence>MANIDTEVQSKALNHLFNLLALIPIPRYTHPKQEVNGVYENRLYHQSLDIVLEPLKKAAEVGVMIADHVGQLCFCFTPCTSFIVDTPEALLIACVGGGGKTSLFTTAIYEDYGDSYRHPSCTADSTLATIDNIGVAADSIESYWQEAQKAHTNGVVNPFWQDWPLAEPFKFLTPEPLHYWHKMFFDCGLKWGIQAAGARELDFCISLCQPRVGFRHFPKGISMLKQVTGKTQHNIQSSLITSIAGAVLHQFLIVLHALMGIQYSGNSGQFSDNSSACIQLALDEFHDHKHKVMKVGAWVNAKGEPIENWHIPKLEFMQSIVPSIAASGPVSQWSADVTEYAHITLVKEPARAGNNKDYEC</sequence>
<keyword evidence="2" id="KW-1185">Reference proteome</keyword>
<protein>
    <submittedName>
        <fullName evidence="1">Uncharacterized protein</fullName>
    </submittedName>
</protein>
<evidence type="ECO:0000313" key="2">
    <source>
        <dbReference type="Proteomes" id="UP000799118"/>
    </source>
</evidence>